<gene>
    <name evidence="2" type="ORF">BaRGS_00013194</name>
</gene>
<feature type="compositionally biased region" description="Pro residues" evidence="1">
    <location>
        <begin position="56"/>
        <end position="74"/>
    </location>
</feature>
<dbReference type="EMBL" id="JACVVK020000074">
    <property type="protein sequence ID" value="KAK7495496.1"/>
    <property type="molecule type" value="Genomic_DNA"/>
</dbReference>
<proteinExistence type="predicted"/>
<evidence type="ECO:0000313" key="3">
    <source>
        <dbReference type="Proteomes" id="UP001519460"/>
    </source>
</evidence>
<feature type="region of interest" description="Disordered" evidence="1">
    <location>
        <begin position="48"/>
        <end position="99"/>
    </location>
</feature>
<sequence length="99" mass="11160">MGLVPRAVIRRCPIEYINIRFQSPSHHKPELRSSLYWLRSGTYTTQKLPLSTPLRTSPPPPPPLPPTLTLPPLPSLAFPPQSKARLLLPPQTSRKLSHK</sequence>
<evidence type="ECO:0000313" key="2">
    <source>
        <dbReference type="EMBL" id="KAK7495496.1"/>
    </source>
</evidence>
<dbReference type="AlphaFoldDB" id="A0ABD0L888"/>
<evidence type="ECO:0000256" key="1">
    <source>
        <dbReference type="SAM" id="MobiDB-lite"/>
    </source>
</evidence>
<protein>
    <submittedName>
        <fullName evidence="2">Uncharacterized protein</fullName>
    </submittedName>
</protein>
<keyword evidence="3" id="KW-1185">Reference proteome</keyword>
<accession>A0ABD0L888</accession>
<organism evidence="2 3">
    <name type="scientific">Batillaria attramentaria</name>
    <dbReference type="NCBI Taxonomy" id="370345"/>
    <lineage>
        <taxon>Eukaryota</taxon>
        <taxon>Metazoa</taxon>
        <taxon>Spiralia</taxon>
        <taxon>Lophotrochozoa</taxon>
        <taxon>Mollusca</taxon>
        <taxon>Gastropoda</taxon>
        <taxon>Caenogastropoda</taxon>
        <taxon>Sorbeoconcha</taxon>
        <taxon>Cerithioidea</taxon>
        <taxon>Batillariidae</taxon>
        <taxon>Batillaria</taxon>
    </lineage>
</organism>
<dbReference type="Proteomes" id="UP001519460">
    <property type="component" value="Unassembled WGS sequence"/>
</dbReference>
<reference evidence="2 3" key="1">
    <citation type="journal article" date="2023" name="Sci. Data">
        <title>Genome assembly of the Korean intertidal mud-creeper Batillaria attramentaria.</title>
        <authorList>
            <person name="Patra A.K."/>
            <person name="Ho P.T."/>
            <person name="Jun S."/>
            <person name="Lee S.J."/>
            <person name="Kim Y."/>
            <person name="Won Y.J."/>
        </authorList>
    </citation>
    <scope>NUCLEOTIDE SEQUENCE [LARGE SCALE GENOMIC DNA]</scope>
    <source>
        <strain evidence="2">Wonlab-2016</strain>
    </source>
</reference>
<name>A0ABD0L888_9CAEN</name>
<feature type="compositionally biased region" description="Polar residues" evidence="1">
    <location>
        <begin position="90"/>
        <end position="99"/>
    </location>
</feature>
<comment type="caution">
    <text evidence="2">The sequence shown here is derived from an EMBL/GenBank/DDBJ whole genome shotgun (WGS) entry which is preliminary data.</text>
</comment>